<feature type="non-terminal residue" evidence="2">
    <location>
        <position position="1"/>
    </location>
</feature>
<dbReference type="AlphaFoldDB" id="A0A6J4L3J7"/>
<accession>A0A6J4L3J7</accession>
<reference evidence="2" key="1">
    <citation type="submission" date="2020-02" db="EMBL/GenBank/DDBJ databases">
        <authorList>
            <person name="Meier V. D."/>
        </authorList>
    </citation>
    <scope>NUCLEOTIDE SEQUENCE</scope>
    <source>
        <strain evidence="2">AVDCRST_MAG36</strain>
    </source>
</reference>
<protein>
    <submittedName>
        <fullName evidence="2">Uncharacterized protein</fullName>
    </submittedName>
</protein>
<sequence>CFSPLLRATTASAEASTSPTHACGRSRQNTSRPAAGPGI</sequence>
<gene>
    <name evidence="2" type="ORF">AVDCRST_MAG36-578</name>
</gene>
<feature type="non-terminal residue" evidence="2">
    <location>
        <position position="39"/>
    </location>
</feature>
<organism evidence="2">
    <name type="scientific">uncultured Nocardioidaceae bacterium</name>
    <dbReference type="NCBI Taxonomy" id="253824"/>
    <lineage>
        <taxon>Bacteria</taxon>
        <taxon>Bacillati</taxon>
        <taxon>Actinomycetota</taxon>
        <taxon>Actinomycetes</taxon>
        <taxon>Propionibacteriales</taxon>
        <taxon>Nocardioidaceae</taxon>
        <taxon>environmental samples</taxon>
    </lineage>
</organism>
<proteinExistence type="predicted"/>
<evidence type="ECO:0000256" key="1">
    <source>
        <dbReference type="SAM" id="MobiDB-lite"/>
    </source>
</evidence>
<feature type="compositionally biased region" description="Low complexity" evidence="1">
    <location>
        <begin position="8"/>
        <end position="20"/>
    </location>
</feature>
<dbReference type="EMBL" id="CADCUH010000027">
    <property type="protein sequence ID" value="CAA9322074.1"/>
    <property type="molecule type" value="Genomic_DNA"/>
</dbReference>
<name>A0A6J4L3J7_9ACTN</name>
<evidence type="ECO:0000313" key="2">
    <source>
        <dbReference type="EMBL" id="CAA9322074.1"/>
    </source>
</evidence>
<feature type="region of interest" description="Disordered" evidence="1">
    <location>
        <begin position="1"/>
        <end position="39"/>
    </location>
</feature>